<organism evidence="1">
    <name type="scientific">Arundo donax</name>
    <name type="common">Giant reed</name>
    <name type="synonym">Donax arundinaceus</name>
    <dbReference type="NCBI Taxonomy" id="35708"/>
    <lineage>
        <taxon>Eukaryota</taxon>
        <taxon>Viridiplantae</taxon>
        <taxon>Streptophyta</taxon>
        <taxon>Embryophyta</taxon>
        <taxon>Tracheophyta</taxon>
        <taxon>Spermatophyta</taxon>
        <taxon>Magnoliopsida</taxon>
        <taxon>Liliopsida</taxon>
        <taxon>Poales</taxon>
        <taxon>Poaceae</taxon>
        <taxon>PACMAD clade</taxon>
        <taxon>Arundinoideae</taxon>
        <taxon>Arundineae</taxon>
        <taxon>Arundo</taxon>
    </lineage>
</organism>
<proteinExistence type="predicted"/>
<accession>A0A0A9EA69</accession>
<evidence type="ECO:0000313" key="1">
    <source>
        <dbReference type="EMBL" id="JAD97614.1"/>
    </source>
</evidence>
<reference evidence="1" key="1">
    <citation type="submission" date="2014-09" db="EMBL/GenBank/DDBJ databases">
        <authorList>
            <person name="Magalhaes I.L.F."/>
            <person name="Oliveira U."/>
            <person name="Santos F.R."/>
            <person name="Vidigal T.H.D.A."/>
            <person name="Brescovit A.D."/>
            <person name="Santos A.J."/>
        </authorList>
    </citation>
    <scope>NUCLEOTIDE SEQUENCE</scope>
    <source>
        <tissue evidence="1">Shoot tissue taken approximately 20 cm above the soil surface</tissue>
    </source>
</reference>
<dbReference type="AlphaFoldDB" id="A0A0A9EA69"/>
<name>A0A0A9EA69_ARUDO</name>
<dbReference type="EMBL" id="GBRH01200281">
    <property type="protein sequence ID" value="JAD97614.1"/>
    <property type="molecule type" value="Transcribed_RNA"/>
</dbReference>
<sequence length="25" mass="2855">MQISPKTLLAIWFKMIHGGLQIRTA</sequence>
<protein>
    <submittedName>
        <fullName evidence="1">Uncharacterized protein</fullName>
    </submittedName>
</protein>
<reference evidence="1" key="2">
    <citation type="journal article" date="2015" name="Data Brief">
        <title>Shoot transcriptome of the giant reed, Arundo donax.</title>
        <authorList>
            <person name="Barrero R.A."/>
            <person name="Guerrero F.D."/>
            <person name="Moolhuijzen P."/>
            <person name="Goolsby J.A."/>
            <person name="Tidwell J."/>
            <person name="Bellgard S.E."/>
            <person name="Bellgard M.I."/>
        </authorList>
    </citation>
    <scope>NUCLEOTIDE SEQUENCE</scope>
    <source>
        <tissue evidence="1">Shoot tissue taken approximately 20 cm above the soil surface</tissue>
    </source>
</reference>